<evidence type="ECO:0000256" key="7">
    <source>
        <dbReference type="SAM" id="Coils"/>
    </source>
</evidence>
<sequence>MRGKPALDIWRWSWVRCCSNLRRCCFLCLQWKKHWFVLTDAGLRYYRDSGAEEKDDLDGEIDLKSCVKVSEFDVEKNYGFQIHTRDAVFTLSAMTAGIRRNWIEVLRKSVRPGSTPDLTLLPDTSSDKENSNSRTLPTPRRLHSHSDAGFSGSVHRKFDYVELSPVAAPSSPAPAAQREAGEGQVKEHSQWQEERTRDVASNQWEAVISRKGPGQSLDQKQRMEEEIEKKWAEFERLPLKEMKSLPLMGTRPGPLANEALQREVASLRQQLEQLRNGAGGGGNGREGRLGSGGRGGECGPEATCGRSLEAMERAHRQALEELQKQHGREMQELQQEKERLLQEETRATAQVIEALKKAHKEELEREKARRLVAGDVDTQPLSIQQRAEVVALQRELDGLSEQYSQKCLELNRSEQTNGEREQAISHKERELEQLRKENRALQARLTEEVNRMRSFVTGQGLQAITDCNRERKACELEVLLRVKENEVLYLYKEISCLRNELQFLNTEKHSACERYREVCDELSGMKTRSEREIHTLREHLKLAMAALQEGQQLGNSLEH</sequence>
<evidence type="ECO:0000256" key="8">
    <source>
        <dbReference type="SAM" id="MobiDB-lite"/>
    </source>
</evidence>
<evidence type="ECO:0000256" key="1">
    <source>
        <dbReference type="ARBA" id="ARBA00004245"/>
    </source>
</evidence>
<dbReference type="Pfam" id="PF00169">
    <property type="entry name" value="PH"/>
    <property type="match status" value="1"/>
</dbReference>
<keyword evidence="3" id="KW-0597">Phosphoprotein</keyword>
<feature type="region of interest" description="Disordered" evidence="8">
    <location>
        <begin position="274"/>
        <end position="303"/>
    </location>
</feature>
<protein>
    <recommendedName>
        <fullName evidence="9">PH domain-containing protein</fullName>
    </recommendedName>
</protein>
<evidence type="ECO:0000256" key="4">
    <source>
        <dbReference type="ARBA" id="ARBA00023054"/>
    </source>
</evidence>
<keyword evidence="4 7" id="KW-0175">Coiled coil</keyword>
<evidence type="ECO:0000256" key="5">
    <source>
        <dbReference type="ARBA" id="ARBA00023203"/>
    </source>
</evidence>
<evidence type="ECO:0000313" key="10">
    <source>
        <dbReference type="Ensembl" id="ENSDCDP00010040119.1"/>
    </source>
</evidence>
<organism evidence="10 11">
    <name type="scientific">Denticeps clupeoides</name>
    <name type="common">denticle herring</name>
    <dbReference type="NCBI Taxonomy" id="299321"/>
    <lineage>
        <taxon>Eukaryota</taxon>
        <taxon>Metazoa</taxon>
        <taxon>Chordata</taxon>
        <taxon>Craniata</taxon>
        <taxon>Vertebrata</taxon>
        <taxon>Euteleostomi</taxon>
        <taxon>Actinopterygii</taxon>
        <taxon>Neopterygii</taxon>
        <taxon>Teleostei</taxon>
        <taxon>Clupei</taxon>
        <taxon>Clupeiformes</taxon>
        <taxon>Denticipitoidei</taxon>
        <taxon>Denticipitidae</taxon>
        <taxon>Denticeps</taxon>
    </lineage>
</organism>
<evidence type="ECO:0000259" key="9">
    <source>
        <dbReference type="PROSITE" id="PS50003"/>
    </source>
</evidence>
<feature type="coiled-coil region" evidence="7">
    <location>
        <begin position="308"/>
        <end position="451"/>
    </location>
</feature>
<keyword evidence="5" id="KW-0009">Actin-binding</keyword>
<dbReference type="PANTHER" id="PTHR17271">
    <property type="entry name" value="PLECKSTRIN HOMOLOGY PH DOMAIN-CONTAINING PROTEIN"/>
    <property type="match status" value="1"/>
</dbReference>
<comment type="subcellular location">
    <subcellularLocation>
        <location evidence="1">Cytoplasm</location>
        <location evidence="1">Cytoskeleton</location>
    </subcellularLocation>
</comment>
<reference evidence="10" key="3">
    <citation type="submission" date="2025-09" db="UniProtKB">
        <authorList>
            <consortium name="Ensembl"/>
        </authorList>
    </citation>
    <scope>IDENTIFICATION</scope>
</reference>
<dbReference type="GO" id="GO:0051015">
    <property type="term" value="F:actin filament binding"/>
    <property type="evidence" value="ECO:0007669"/>
    <property type="project" value="TreeGrafter"/>
</dbReference>
<dbReference type="InterPro" id="IPR052223">
    <property type="entry name" value="Actin_Cytoskeleton_Reg"/>
</dbReference>
<evidence type="ECO:0000256" key="6">
    <source>
        <dbReference type="ARBA" id="ARBA00023212"/>
    </source>
</evidence>
<keyword evidence="11" id="KW-1185">Reference proteome</keyword>
<reference evidence="10 11" key="1">
    <citation type="submission" date="2020-06" db="EMBL/GenBank/DDBJ databases">
        <authorList>
            <consortium name="Wellcome Sanger Institute Data Sharing"/>
        </authorList>
    </citation>
    <scope>NUCLEOTIDE SEQUENCE [LARGE SCALE GENOMIC DNA]</scope>
</reference>
<feature type="region of interest" description="Disordered" evidence="8">
    <location>
        <begin position="114"/>
        <end position="150"/>
    </location>
</feature>
<dbReference type="PANTHER" id="PTHR17271:SF10">
    <property type="entry name" value="TRIO AND F-ACTIN-BINDING PROTEIN"/>
    <property type="match status" value="1"/>
</dbReference>
<feature type="compositionally biased region" description="Low complexity" evidence="8">
    <location>
        <begin position="166"/>
        <end position="176"/>
    </location>
</feature>
<dbReference type="SMART" id="SM00233">
    <property type="entry name" value="PH"/>
    <property type="match status" value="1"/>
</dbReference>
<dbReference type="InterPro" id="IPR011993">
    <property type="entry name" value="PH-like_dom_sf"/>
</dbReference>
<dbReference type="PROSITE" id="PS50003">
    <property type="entry name" value="PH_DOMAIN"/>
    <property type="match status" value="1"/>
</dbReference>
<keyword evidence="2" id="KW-0963">Cytoplasm</keyword>
<evidence type="ECO:0000256" key="2">
    <source>
        <dbReference type="ARBA" id="ARBA00022490"/>
    </source>
</evidence>
<dbReference type="SUPFAM" id="SSF50729">
    <property type="entry name" value="PH domain-like"/>
    <property type="match status" value="1"/>
</dbReference>
<evidence type="ECO:0000313" key="11">
    <source>
        <dbReference type="Proteomes" id="UP000694580"/>
    </source>
</evidence>
<gene>
    <name evidence="10" type="primary">triobpb</name>
</gene>
<dbReference type="AlphaFoldDB" id="A0AAY4D4R7"/>
<evidence type="ECO:0000256" key="3">
    <source>
        <dbReference type="ARBA" id="ARBA00022553"/>
    </source>
</evidence>
<feature type="compositionally biased region" description="Gly residues" evidence="8">
    <location>
        <begin position="277"/>
        <end position="298"/>
    </location>
</feature>
<dbReference type="GO" id="GO:0015629">
    <property type="term" value="C:actin cytoskeleton"/>
    <property type="evidence" value="ECO:0007669"/>
    <property type="project" value="TreeGrafter"/>
</dbReference>
<dbReference type="GO" id="GO:1900026">
    <property type="term" value="P:positive regulation of substrate adhesion-dependent cell spreading"/>
    <property type="evidence" value="ECO:0007669"/>
    <property type="project" value="TreeGrafter"/>
</dbReference>
<name>A0AAY4D4R7_9TELE</name>
<dbReference type="InterPro" id="IPR001849">
    <property type="entry name" value="PH_domain"/>
</dbReference>
<feature type="domain" description="PH" evidence="9">
    <location>
        <begin position="30"/>
        <end position="111"/>
    </location>
</feature>
<dbReference type="Ensembl" id="ENSDCDT00010049942.1">
    <property type="protein sequence ID" value="ENSDCDP00010040119.1"/>
    <property type="gene ID" value="ENSDCDG00010025649.1"/>
</dbReference>
<keyword evidence="6" id="KW-0206">Cytoskeleton</keyword>
<dbReference type="Gene3D" id="2.30.29.30">
    <property type="entry name" value="Pleckstrin-homology domain (PH domain)/Phosphotyrosine-binding domain (PTB)"/>
    <property type="match status" value="1"/>
</dbReference>
<accession>A0AAY4D4R7</accession>
<dbReference type="Proteomes" id="UP000694580">
    <property type="component" value="Chromosome 7"/>
</dbReference>
<dbReference type="GeneTree" id="ENSGT00940000157340"/>
<feature type="region of interest" description="Disordered" evidence="8">
    <location>
        <begin position="166"/>
        <end position="220"/>
    </location>
</feature>
<dbReference type="FunFam" id="2.30.29.30:FF:000133">
    <property type="entry name" value="myosin phosphatase Rho-interacting protein isoform X1"/>
    <property type="match status" value="1"/>
</dbReference>
<proteinExistence type="predicted"/>
<feature type="compositionally biased region" description="Basic and acidic residues" evidence="8">
    <location>
        <begin position="179"/>
        <end position="198"/>
    </location>
</feature>
<reference evidence="10" key="2">
    <citation type="submission" date="2025-08" db="UniProtKB">
        <authorList>
            <consortium name="Ensembl"/>
        </authorList>
    </citation>
    <scope>IDENTIFICATION</scope>
</reference>